<feature type="domain" description="Glutaredoxin" evidence="1">
    <location>
        <begin position="9"/>
        <end position="64"/>
    </location>
</feature>
<gene>
    <name evidence="2" type="ORF">GCM10007276_19370</name>
</gene>
<dbReference type="Pfam" id="PF00462">
    <property type="entry name" value="Glutaredoxin"/>
    <property type="match status" value="1"/>
</dbReference>
<keyword evidence="3" id="KW-1185">Reference proteome</keyword>
<dbReference type="RefSeq" id="WP_188409526.1">
    <property type="nucleotide sequence ID" value="NZ_BMCP01000002.1"/>
</dbReference>
<name>A0A8J2VX77_9RHOB</name>
<dbReference type="InterPro" id="IPR034660">
    <property type="entry name" value="DinB/YfiT-like"/>
</dbReference>
<dbReference type="SUPFAM" id="SSF109854">
    <property type="entry name" value="DinB/YfiT-like putative metalloenzymes"/>
    <property type="match status" value="1"/>
</dbReference>
<evidence type="ECO:0000313" key="2">
    <source>
        <dbReference type="EMBL" id="GGE42192.1"/>
    </source>
</evidence>
<reference evidence="2" key="2">
    <citation type="submission" date="2020-09" db="EMBL/GenBank/DDBJ databases">
        <authorList>
            <person name="Sun Q."/>
            <person name="Sedlacek I."/>
        </authorList>
    </citation>
    <scope>NUCLEOTIDE SEQUENCE</scope>
    <source>
        <strain evidence="2">CCM 7684</strain>
    </source>
</reference>
<sequence length="253" mass="28877">MEQQAHTIRYFWQPGCTACVKIKEMLTDNGIPFESINVLEDQAGFEELQRRGIKALPLVFKGEDMVFGQSLDDVAKFVGLDRKAVRLPSPVLAEKWSYVLDRALEIIERLPVSRLAERAFPERPRLLLELSYHVFQIPEAFIKVMDEGLEDTRPVVNGVYDHLRSKAEVLDYAYAVRADLAAWFEANPTLGEGRIVKTYWGMQPATQLLERFTWHSAQHTRQLDFVLSEVAGSPNLVDQAVYEGLPIPKGMWD</sequence>
<dbReference type="Proteomes" id="UP000602745">
    <property type="component" value="Unassembled WGS sequence"/>
</dbReference>
<dbReference type="SUPFAM" id="SSF52833">
    <property type="entry name" value="Thioredoxin-like"/>
    <property type="match status" value="1"/>
</dbReference>
<dbReference type="InterPro" id="IPR036249">
    <property type="entry name" value="Thioredoxin-like_sf"/>
</dbReference>
<dbReference type="CDD" id="cd02976">
    <property type="entry name" value="NrdH"/>
    <property type="match status" value="1"/>
</dbReference>
<comment type="caution">
    <text evidence="2">The sequence shown here is derived from an EMBL/GenBank/DDBJ whole genome shotgun (WGS) entry which is preliminary data.</text>
</comment>
<dbReference type="Gene3D" id="3.40.30.10">
    <property type="entry name" value="Glutaredoxin"/>
    <property type="match status" value="1"/>
</dbReference>
<reference evidence="2" key="1">
    <citation type="journal article" date="2014" name="Int. J. Syst. Evol. Microbiol.">
        <title>Complete genome sequence of Corynebacterium casei LMG S-19264T (=DSM 44701T), isolated from a smear-ripened cheese.</title>
        <authorList>
            <consortium name="US DOE Joint Genome Institute (JGI-PGF)"/>
            <person name="Walter F."/>
            <person name="Albersmeier A."/>
            <person name="Kalinowski J."/>
            <person name="Ruckert C."/>
        </authorList>
    </citation>
    <scope>NUCLEOTIDE SEQUENCE</scope>
    <source>
        <strain evidence="2">CCM 7684</strain>
    </source>
</reference>
<accession>A0A8J2VX77</accession>
<protein>
    <recommendedName>
        <fullName evidence="1">Glutaredoxin domain-containing protein</fullName>
    </recommendedName>
</protein>
<dbReference type="AlphaFoldDB" id="A0A8J2VX77"/>
<proteinExistence type="predicted"/>
<evidence type="ECO:0000313" key="3">
    <source>
        <dbReference type="Proteomes" id="UP000602745"/>
    </source>
</evidence>
<dbReference type="EMBL" id="BMCP01000002">
    <property type="protein sequence ID" value="GGE42192.1"/>
    <property type="molecule type" value="Genomic_DNA"/>
</dbReference>
<dbReference type="InterPro" id="IPR002109">
    <property type="entry name" value="Glutaredoxin"/>
</dbReference>
<evidence type="ECO:0000259" key="1">
    <source>
        <dbReference type="Pfam" id="PF00462"/>
    </source>
</evidence>
<organism evidence="2 3">
    <name type="scientific">Agaricicola taiwanensis</name>
    <dbReference type="NCBI Taxonomy" id="591372"/>
    <lineage>
        <taxon>Bacteria</taxon>
        <taxon>Pseudomonadati</taxon>
        <taxon>Pseudomonadota</taxon>
        <taxon>Alphaproteobacteria</taxon>
        <taxon>Rhodobacterales</taxon>
        <taxon>Paracoccaceae</taxon>
        <taxon>Agaricicola</taxon>
    </lineage>
</organism>
<dbReference type="PROSITE" id="PS51354">
    <property type="entry name" value="GLUTAREDOXIN_2"/>
    <property type="match status" value="1"/>
</dbReference>
<dbReference type="Gene3D" id="1.20.120.450">
    <property type="entry name" value="dinb family like domain"/>
    <property type="match status" value="1"/>
</dbReference>